<dbReference type="InterPro" id="IPR050428">
    <property type="entry name" value="TCS_sensor_his_kinase"/>
</dbReference>
<keyword evidence="7 14" id="KW-0418">Kinase</keyword>
<dbReference type="InterPro" id="IPR004358">
    <property type="entry name" value="Sig_transdc_His_kin-like_C"/>
</dbReference>
<feature type="domain" description="HAMP" evidence="13">
    <location>
        <begin position="190"/>
        <end position="243"/>
    </location>
</feature>
<keyword evidence="15" id="KW-1185">Reference proteome</keyword>
<reference evidence="14 15" key="1">
    <citation type="submission" date="2016-10" db="EMBL/GenBank/DDBJ databases">
        <authorList>
            <person name="de Groot N.N."/>
        </authorList>
    </citation>
    <scope>NUCLEOTIDE SEQUENCE [LARGE SCALE GENOMIC DNA]</scope>
    <source>
        <strain evidence="14 15">DSM 16077</strain>
    </source>
</reference>
<accession>A0A1G9Q2S7</accession>
<dbReference type="GO" id="GO:0000155">
    <property type="term" value="F:phosphorelay sensor kinase activity"/>
    <property type="evidence" value="ECO:0007669"/>
    <property type="project" value="InterPro"/>
</dbReference>
<name>A0A1G9Q2S7_9PROT</name>
<dbReference type="SMART" id="SM00388">
    <property type="entry name" value="HisKA"/>
    <property type="match status" value="1"/>
</dbReference>
<dbReference type="Pfam" id="PF00512">
    <property type="entry name" value="HisKA"/>
    <property type="match status" value="1"/>
</dbReference>
<keyword evidence="4" id="KW-0597">Phosphoprotein</keyword>
<feature type="domain" description="Histidine kinase" evidence="12">
    <location>
        <begin position="251"/>
        <end position="473"/>
    </location>
</feature>
<evidence type="ECO:0000256" key="11">
    <source>
        <dbReference type="SAM" id="Phobius"/>
    </source>
</evidence>
<evidence type="ECO:0000256" key="8">
    <source>
        <dbReference type="ARBA" id="ARBA00022989"/>
    </source>
</evidence>
<dbReference type="InterPro" id="IPR036097">
    <property type="entry name" value="HisK_dim/P_sf"/>
</dbReference>
<gene>
    <name evidence="14" type="ORF">SAMN04488568_104118</name>
</gene>
<dbReference type="Gene3D" id="3.30.565.10">
    <property type="entry name" value="Histidine kinase-like ATPase, C-terminal domain"/>
    <property type="match status" value="1"/>
</dbReference>
<dbReference type="Proteomes" id="UP000199759">
    <property type="component" value="Unassembled WGS sequence"/>
</dbReference>
<keyword evidence="10 11" id="KW-0472">Membrane</keyword>
<proteinExistence type="predicted"/>
<dbReference type="STRING" id="144026.SAMN04488568_104118"/>
<dbReference type="EC" id="2.7.13.3" evidence="3"/>
<dbReference type="PRINTS" id="PR00344">
    <property type="entry name" value="BCTRLSENSOR"/>
</dbReference>
<dbReference type="SMART" id="SM00304">
    <property type="entry name" value="HAMP"/>
    <property type="match status" value="1"/>
</dbReference>
<dbReference type="Gene3D" id="6.10.340.10">
    <property type="match status" value="1"/>
</dbReference>
<evidence type="ECO:0000256" key="5">
    <source>
        <dbReference type="ARBA" id="ARBA00022679"/>
    </source>
</evidence>
<evidence type="ECO:0000259" key="13">
    <source>
        <dbReference type="PROSITE" id="PS50885"/>
    </source>
</evidence>
<dbReference type="PROSITE" id="PS50109">
    <property type="entry name" value="HIS_KIN"/>
    <property type="match status" value="1"/>
</dbReference>
<evidence type="ECO:0000256" key="2">
    <source>
        <dbReference type="ARBA" id="ARBA00004370"/>
    </source>
</evidence>
<comment type="subcellular location">
    <subcellularLocation>
        <location evidence="2">Membrane</location>
    </subcellularLocation>
</comment>
<dbReference type="SMART" id="SM00387">
    <property type="entry name" value="HATPase_c"/>
    <property type="match status" value="1"/>
</dbReference>
<evidence type="ECO:0000259" key="12">
    <source>
        <dbReference type="PROSITE" id="PS50109"/>
    </source>
</evidence>
<evidence type="ECO:0000313" key="14">
    <source>
        <dbReference type="EMBL" id="SDM04645.1"/>
    </source>
</evidence>
<comment type="catalytic activity">
    <reaction evidence="1">
        <text>ATP + protein L-histidine = ADP + protein N-phospho-L-histidine.</text>
        <dbReference type="EC" id="2.7.13.3"/>
    </reaction>
</comment>
<dbReference type="GO" id="GO:0005886">
    <property type="term" value="C:plasma membrane"/>
    <property type="evidence" value="ECO:0007669"/>
    <property type="project" value="TreeGrafter"/>
</dbReference>
<dbReference type="Gene3D" id="1.10.287.130">
    <property type="match status" value="1"/>
</dbReference>
<protein>
    <recommendedName>
        <fullName evidence="3">histidine kinase</fullName>
        <ecNumber evidence="3">2.7.13.3</ecNumber>
    </recommendedName>
</protein>
<keyword evidence="5" id="KW-0808">Transferase</keyword>
<evidence type="ECO:0000256" key="1">
    <source>
        <dbReference type="ARBA" id="ARBA00000085"/>
    </source>
</evidence>
<dbReference type="Pfam" id="PF00672">
    <property type="entry name" value="HAMP"/>
    <property type="match status" value="1"/>
</dbReference>
<evidence type="ECO:0000256" key="10">
    <source>
        <dbReference type="ARBA" id="ARBA00023136"/>
    </source>
</evidence>
<evidence type="ECO:0000256" key="6">
    <source>
        <dbReference type="ARBA" id="ARBA00022692"/>
    </source>
</evidence>
<dbReference type="InterPro" id="IPR003660">
    <property type="entry name" value="HAMP_dom"/>
</dbReference>
<dbReference type="SUPFAM" id="SSF158472">
    <property type="entry name" value="HAMP domain-like"/>
    <property type="match status" value="1"/>
</dbReference>
<evidence type="ECO:0000256" key="3">
    <source>
        <dbReference type="ARBA" id="ARBA00012438"/>
    </source>
</evidence>
<sequence length="478" mass="52103">MSHRGAAFLRTTAFRQTLLSAGLFALSSFVILAFVYVASAGMMMRRADDAILEEMEALEARFQVGGIRDINRYILQRTVGGGADYLYLLVHPSGRALSGNLSGLPDIQPDDEGRLQFTYRRPPAGGTTETDKDDRAGRGRVIELPSGYRLFVGLDVDEENRLVGRMLNTILAASALALALGVAAGIFVSRRFVRRLDGINAVARSVKAGDLKRRAPRNFTGDELDELSENFNAMLDRVEALMHRMRHTGDSIAHDLRTPLTRMRNRLDEALREDGDIEAREQALERAVADTDELLGIFNAILSLSRLEAGESRSAMSRLDPAEIAIDLAELYQPVCEDEGLSFDSEVQQGLRMMGDRGLLSQALANLLDNAVKYTPSGGAVALRLRQTADGLIEFSVTDTGPGVPEADRERVVQRFVRLDNSRTLPGSGLGLSLVQAISDIHNGLFRIEEGPGLVDGEHGPGLRASLSFPVAAKESKT</sequence>
<dbReference type="SUPFAM" id="SSF47384">
    <property type="entry name" value="Homodimeric domain of signal transducing histidine kinase"/>
    <property type="match status" value="1"/>
</dbReference>
<dbReference type="SUPFAM" id="SSF55874">
    <property type="entry name" value="ATPase domain of HSP90 chaperone/DNA topoisomerase II/histidine kinase"/>
    <property type="match status" value="1"/>
</dbReference>
<evidence type="ECO:0000256" key="7">
    <source>
        <dbReference type="ARBA" id="ARBA00022777"/>
    </source>
</evidence>
<dbReference type="InterPro" id="IPR005467">
    <property type="entry name" value="His_kinase_dom"/>
</dbReference>
<dbReference type="PROSITE" id="PS50885">
    <property type="entry name" value="HAMP"/>
    <property type="match status" value="1"/>
</dbReference>
<keyword evidence="9" id="KW-0902">Two-component regulatory system</keyword>
<dbReference type="InterPro" id="IPR003594">
    <property type="entry name" value="HATPase_dom"/>
</dbReference>
<dbReference type="PANTHER" id="PTHR45436:SF8">
    <property type="entry name" value="HISTIDINE KINASE"/>
    <property type="match status" value="1"/>
</dbReference>
<feature type="transmembrane region" description="Helical" evidence="11">
    <location>
        <begin position="170"/>
        <end position="188"/>
    </location>
</feature>
<dbReference type="EMBL" id="FNHG01000004">
    <property type="protein sequence ID" value="SDM04645.1"/>
    <property type="molecule type" value="Genomic_DNA"/>
</dbReference>
<organism evidence="14 15">
    <name type="scientific">Maricaulis salignorans</name>
    <dbReference type="NCBI Taxonomy" id="144026"/>
    <lineage>
        <taxon>Bacteria</taxon>
        <taxon>Pseudomonadati</taxon>
        <taxon>Pseudomonadota</taxon>
        <taxon>Alphaproteobacteria</taxon>
        <taxon>Maricaulales</taxon>
        <taxon>Maricaulaceae</taxon>
        <taxon>Maricaulis</taxon>
    </lineage>
</organism>
<dbReference type="InterPro" id="IPR003661">
    <property type="entry name" value="HisK_dim/P_dom"/>
</dbReference>
<dbReference type="OrthoDB" id="9815202at2"/>
<evidence type="ECO:0000256" key="9">
    <source>
        <dbReference type="ARBA" id="ARBA00023012"/>
    </source>
</evidence>
<keyword evidence="6 11" id="KW-0812">Transmembrane</keyword>
<feature type="transmembrane region" description="Helical" evidence="11">
    <location>
        <begin position="18"/>
        <end position="38"/>
    </location>
</feature>
<dbReference type="CDD" id="cd06225">
    <property type="entry name" value="HAMP"/>
    <property type="match status" value="1"/>
</dbReference>
<dbReference type="CDD" id="cd00082">
    <property type="entry name" value="HisKA"/>
    <property type="match status" value="1"/>
</dbReference>
<dbReference type="Pfam" id="PF02518">
    <property type="entry name" value="HATPase_c"/>
    <property type="match status" value="1"/>
</dbReference>
<evidence type="ECO:0000313" key="15">
    <source>
        <dbReference type="Proteomes" id="UP000199759"/>
    </source>
</evidence>
<evidence type="ECO:0000256" key="4">
    <source>
        <dbReference type="ARBA" id="ARBA00022553"/>
    </source>
</evidence>
<keyword evidence="8 11" id="KW-1133">Transmembrane helix</keyword>
<dbReference type="InterPro" id="IPR036890">
    <property type="entry name" value="HATPase_C_sf"/>
</dbReference>
<dbReference type="RefSeq" id="WP_091767865.1">
    <property type="nucleotide sequence ID" value="NZ_FNHG01000004.1"/>
</dbReference>
<dbReference type="AlphaFoldDB" id="A0A1G9Q2S7"/>
<dbReference type="PANTHER" id="PTHR45436">
    <property type="entry name" value="SENSOR HISTIDINE KINASE YKOH"/>
    <property type="match status" value="1"/>
</dbReference>